<evidence type="ECO:0000256" key="10">
    <source>
        <dbReference type="SAM" id="Phobius"/>
    </source>
</evidence>
<dbReference type="InterPro" id="IPR001992">
    <property type="entry name" value="T2SS_GspF/T4SS_PilC_CS"/>
</dbReference>
<dbReference type="FunFam" id="1.20.81.30:FF:000001">
    <property type="entry name" value="Type II secretion system protein F"/>
    <property type="match status" value="2"/>
</dbReference>
<dbReference type="EMBL" id="FOXD01000009">
    <property type="protein sequence ID" value="SFP73913.1"/>
    <property type="molecule type" value="Genomic_DNA"/>
</dbReference>
<keyword evidence="5" id="KW-0997">Cell inner membrane</keyword>
<dbReference type="PRINTS" id="PR00812">
    <property type="entry name" value="BCTERIALGSPF"/>
</dbReference>
<organism evidence="12 13">
    <name type="scientific">Salibacterium halotolerans</name>
    <dbReference type="NCBI Taxonomy" id="1884432"/>
    <lineage>
        <taxon>Bacteria</taxon>
        <taxon>Bacillati</taxon>
        <taxon>Bacillota</taxon>
        <taxon>Bacilli</taxon>
        <taxon>Bacillales</taxon>
        <taxon>Bacillaceae</taxon>
    </lineage>
</organism>
<dbReference type="PROSITE" id="PS00874">
    <property type="entry name" value="T2SP_F"/>
    <property type="match status" value="1"/>
</dbReference>
<feature type="transmembrane region" description="Helical" evidence="10">
    <location>
        <begin position="220"/>
        <end position="238"/>
    </location>
</feature>
<evidence type="ECO:0000256" key="9">
    <source>
        <dbReference type="RuleBase" id="RU003923"/>
    </source>
</evidence>
<reference evidence="13" key="1">
    <citation type="submission" date="2016-10" db="EMBL/GenBank/DDBJ databases">
        <authorList>
            <person name="Varghese N."/>
            <person name="Submissions S."/>
        </authorList>
    </citation>
    <scope>NUCLEOTIDE SEQUENCE [LARGE SCALE GENOMIC DNA]</scope>
    <source>
        <strain evidence="13">S7</strain>
    </source>
</reference>
<feature type="domain" description="Type II secretion system protein GspF" evidence="11">
    <location>
        <begin position="272"/>
        <end position="393"/>
    </location>
</feature>
<evidence type="ECO:0000256" key="7">
    <source>
        <dbReference type="ARBA" id="ARBA00022989"/>
    </source>
</evidence>
<dbReference type="GO" id="GO:0009306">
    <property type="term" value="P:protein secretion"/>
    <property type="evidence" value="ECO:0007669"/>
    <property type="project" value="InterPro"/>
</dbReference>
<evidence type="ECO:0000256" key="2">
    <source>
        <dbReference type="ARBA" id="ARBA00005745"/>
    </source>
</evidence>
<evidence type="ECO:0000313" key="13">
    <source>
        <dbReference type="Proteomes" id="UP000198892"/>
    </source>
</evidence>
<keyword evidence="4" id="KW-1003">Cell membrane</keyword>
<evidence type="ECO:0000256" key="3">
    <source>
        <dbReference type="ARBA" id="ARBA00022448"/>
    </source>
</evidence>
<dbReference type="InterPro" id="IPR003004">
    <property type="entry name" value="GspF/PilC"/>
</dbReference>
<dbReference type="Gene3D" id="1.20.81.30">
    <property type="entry name" value="Type II secretion system (T2SS), domain F"/>
    <property type="match status" value="2"/>
</dbReference>
<keyword evidence="8 10" id="KW-0472">Membrane</keyword>
<dbReference type="OrthoDB" id="9805682at2"/>
<dbReference type="Pfam" id="PF00482">
    <property type="entry name" value="T2SSF"/>
    <property type="match status" value="2"/>
</dbReference>
<evidence type="ECO:0000259" key="11">
    <source>
        <dbReference type="Pfam" id="PF00482"/>
    </source>
</evidence>
<evidence type="ECO:0000256" key="4">
    <source>
        <dbReference type="ARBA" id="ARBA00022475"/>
    </source>
</evidence>
<feature type="transmembrane region" description="Helical" evidence="10">
    <location>
        <begin position="374"/>
        <end position="395"/>
    </location>
</feature>
<dbReference type="AlphaFoldDB" id="A0A1I5ST46"/>
<name>A0A1I5ST46_9BACI</name>
<keyword evidence="13" id="KW-1185">Reference proteome</keyword>
<dbReference type="STRING" id="1884432.SAMN05518683_10983"/>
<evidence type="ECO:0000256" key="5">
    <source>
        <dbReference type="ARBA" id="ARBA00022519"/>
    </source>
</evidence>
<dbReference type="InterPro" id="IPR042094">
    <property type="entry name" value="T2SS_GspF_sf"/>
</dbReference>
<proteinExistence type="inferred from homology"/>
<dbReference type="Proteomes" id="UP000198892">
    <property type="component" value="Unassembled WGS sequence"/>
</dbReference>
<dbReference type="GO" id="GO:0005886">
    <property type="term" value="C:plasma membrane"/>
    <property type="evidence" value="ECO:0007669"/>
    <property type="project" value="UniProtKB-SubCell"/>
</dbReference>
<keyword evidence="6 9" id="KW-0812">Transmembrane</keyword>
<keyword evidence="3 9" id="KW-0813">Transport</keyword>
<dbReference type="InterPro" id="IPR018076">
    <property type="entry name" value="T2SS_GspF_dom"/>
</dbReference>
<feature type="domain" description="Type II secretion system protein GspF" evidence="11">
    <location>
        <begin position="67"/>
        <end position="190"/>
    </location>
</feature>
<evidence type="ECO:0000313" key="12">
    <source>
        <dbReference type="EMBL" id="SFP73913.1"/>
    </source>
</evidence>
<evidence type="ECO:0000256" key="1">
    <source>
        <dbReference type="ARBA" id="ARBA00004429"/>
    </source>
</evidence>
<dbReference type="PANTHER" id="PTHR30012:SF0">
    <property type="entry name" value="TYPE II SECRETION SYSTEM PROTEIN F-RELATED"/>
    <property type="match status" value="1"/>
</dbReference>
<protein>
    <submittedName>
        <fullName evidence="12">Type IV pilus assembly protein PilC</fullName>
    </submittedName>
</protein>
<evidence type="ECO:0000256" key="6">
    <source>
        <dbReference type="ARBA" id="ARBA00022692"/>
    </source>
</evidence>
<feature type="transmembrane region" description="Helical" evidence="10">
    <location>
        <begin position="166"/>
        <end position="189"/>
    </location>
</feature>
<accession>A0A1I5ST46</accession>
<gene>
    <name evidence="12" type="ORF">SAMN05518683_10983</name>
</gene>
<keyword evidence="7 10" id="KW-1133">Transmembrane helix</keyword>
<dbReference type="RefSeq" id="WP_093337030.1">
    <property type="nucleotide sequence ID" value="NZ_FOXD01000009.1"/>
</dbReference>
<comment type="similarity">
    <text evidence="2 9">Belongs to the GSP F family.</text>
</comment>
<comment type="subcellular location">
    <subcellularLocation>
        <location evidence="1">Cell inner membrane</location>
        <topology evidence="1">Multi-pass membrane protein</topology>
    </subcellularLocation>
    <subcellularLocation>
        <location evidence="9">Cell membrane</location>
        <topology evidence="9">Multi-pass membrane protein</topology>
    </subcellularLocation>
</comment>
<sequence length="402" mass="44595">MPYYHYKGRNKKGRIVSGRQKGSDEKEAGERLQAKGITAKELTELEGFLYRDISLGSGVSAKEFVLFLRQFFTLLQAGISVVESTNILAQQLSGKQFRRILSEMESELRTGRSFSHAASQHPSIFSSLFVNMMKAGEAGGNLDDMLDKMASYYEKRYETRRKVMNALIYPAVIGTVAAAVVLFLLLYIVPTFAGMYNSFEADLPLITVFVLRAGELVQSIWWLLPAGLAAVFFLWKALRKRNRTFLYYTDYALLKIPVFGMLLQKAEIARMTRTLGSLFQSSVPIIQSVAIVEGTTGNAVITATLKEVRGALERGESMAGPLEKMWVFPPMVTQMTAVGEKTGTLDAMLDRIADYYEAEVDAAADQIKSLVEPIMILILAVVVGIIVASIAIPMFDIFGQVQ</sequence>
<dbReference type="PANTHER" id="PTHR30012">
    <property type="entry name" value="GENERAL SECRETION PATHWAY PROTEIN"/>
    <property type="match status" value="1"/>
</dbReference>
<evidence type="ECO:0000256" key="8">
    <source>
        <dbReference type="ARBA" id="ARBA00023136"/>
    </source>
</evidence>